<proteinExistence type="predicted"/>
<dbReference type="Pfam" id="PF04883">
    <property type="entry name" value="HK97-gp10_like"/>
    <property type="match status" value="1"/>
</dbReference>
<protein>
    <submittedName>
        <fullName evidence="1">Uncharacterized protein</fullName>
    </submittedName>
</protein>
<evidence type="ECO:0000313" key="1">
    <source>
        <dbReference type="EMBL" id="DAF85126.1"/>
    </source>
</evidence>
<organism evidence="1">
    <name type="scientific">Siphoviridae sp. ctxdc10</name>
    <dbReference type="NCBI Taxonomy" id="2825740"/>
    <lineage>
        <taxon>Viruses</taxon>
        <taxon>Duplodnaviria</taxon>
        <taxon>Heunggongvirae</taxon>
        <taxon>Uroviricota</taxon>
        <taxon>Caudoviricetes</taxon>
    </lineage>
</organism>
<reference evidence="1" key="1">
    <citation type="journal article" date="2021" name="Proc. Natl. Acad. Sci. U.S.A.">
        <title>A Catalog of Tens of Thousands of Viruses from Human Metagenomes Reveals Hidden Associations with Chronic Diseases.</title>
        <authorList>
            <person name="Tisza M.J."/>
            <person name="Buck C.B."/>
        </authorList>
    </citation>
    <scope>NUCLEOTIDE SEQUENCE</scope>
    <source>
        <strain evidence="1">Ctxdc10</strain>
    </source>
</reference>
<name>A0A8S5TSE2_9CAUD</name>
<accession>A0A8S5TSE2</accession>
<sequence>MAIKCTNWREVELEFAQAKEEYDRKAVEWLTVLGERVVKYAREHGSYTDRTGNLRNSIGYVVVQYGRIVTENFSIGSSHEEAKSKARTYALNVARELPANKTYLVWVAGMEYAKYVEAKGFDVLEGSGNWVESTAEKLKAEFARFLKSKKR</sequence>
<dbReference type="EMBL" id="BK015918">
    <property type="protein sequence ID" value="DAF85126.1"/>
    <property type="molecule type" value="Genomic_DNA"/>
</dbReference>
<dbReference type="InterPro" id="IPR010064">
    <property type="entry name" value="HK97-gp10_tail"/>
</dbReference>